<feature type="active site" description="Schiff-base intermediate with substrate" evidence="12 14">
    <location>
        <position position="174"/>
    </location>
</feature>
<protein>
    <recommendedName>
        <fullName evidence="4 12">4-hydroxy-tetrahydrodipicolinate synthase</fullName>
        <shortName evidence="12">HTPA synthase</shortName>
        <ecNumber evidence="4 12">4.3.3.7</ecNumber>
    </recommendedName>
</protein>
<evidence type="ECO:0000256" key="15">
    <source>
        <dbReference type="PIRSR" id="PIRSR001365-2"/>
    </source>
</evidence>
<keyword evidence="10 12" id="KW-0704">Schiff base</keyword>
<evidence type="ECO:0000256" key="11">
    <source>
        <dbReference type="ARBA" id="ARBA00047836"/>
    </source>
</evidence>
<dbReference type="SUPFAM" id="SSF51569">
    <property type="entry name" value="Aldolase"/>
    <property type="match status" value="1"/>
</dbReference>
<feature type="binding site" evidence="12 15">
    <location>
        <position position="55"/>
    </location>
    <ligand>
        <name>pyruvate</name>
        <dbReference type="ChEBI" id="CHEBI:15361"/>
    </ligand>
</feature>
<dbReference type="Pfam" id="PF00701">
    <property type="entry name" value="DHDPS"/>
    <property type="match status" value="1"/>
</dbReference>
<dbReference type="EC" id="4.3.3.7" evidence="4 12"/>
<dbReference type="CDD" id="cd00950">
    <property type="entry name" value="DHDPS"/>
    <property type="match status" value="1"/>
</dbReference>
<dbReference type="GO" id="GO:0008840">
    <property type="term" value="F:4-hydroxy-tetrahydrodipicolinate synthase activity"/>
    <property type="evidence" value="ECO:0007669"/>
    <property type="project" value="UniProtKB-UniRule"/>
</dbReference>
<reference evidence="16 17" key="1">
    <citation type="submission" date="2019-06" db="EMBL/GenBank/DDBJ databases">
        <title>Whole genome sequence for Rhodospirillaceae sp. R148.</title>
        <authorList>
            <person name="Wang G."/>
        </authorList>
    </citation>
    <scope>NUCLEOTIDE SEQUENCE [LARGE SCALE GENOMIC DNA]</scope>
    <source>
        <strain evidence="16 17">R148</strain>
    </source>
</reference>
<feature type="binding site" evidence="12 15">
    <location>
        <position position="216"/>
    </location>
    <ligand>
        <name>pyruvate</name>
        <dbReference type="ChEBI" id="CHEBI:15361"/>
    </ligand>
</feature>
<evidence type="ECO:0000256" key="14">
    <source>
        <dbReference type="PIRSR" id="PIRSR001365-1"/>
    </source>
</evidence>
<dbReference type="SMART" id="SM01130">
    <property type="entry name" value="DHDPS"/>
    <property type="match status" value="1"/>
</dbReference>
<dbReference type="Gene3D" id="3.20.20.70">
    <property type="entry name" value="Aldolase class I"/>
    <property type="match status" value="1"/>
</dbReference>
<evidence type="ECO:0000313" key="16">
    <source>
        <dbReference type="EMBL" id="TQV83101.1"/>
    </source>
</evidence>
<dbReference type="PROSITE" id="PS00666">
    <property type="entry name" value="DHDPS_2"/>
    <property type="match status" value="1"/>
</dbReference>
<accession>A0A545U0U3</accession>
<dbReference type="RefSeq" id="WP_142894027.1">
    <property type="nucleotide sequence ID" value="NZ_ML660052.1"/>
</dbReference>
<dbReference type="InterPro" id="IPR020625">
    <property type="entry name" value="Schiff_base-form_aldolases_AS"/>
</dbReference>
<dbReference type="PIRSF" id="PIRSF001365">
    <property type="entry name" value="DHDPS"/>
    <property type="match status" value="1"/>
</dbReference>
<dbReference type="PANTHER" id="PTHR12128">
    <property type="entry name" value="DIHYDRODIPICOLINATE SYNTHASE"/>
    <property type="match status" value="1"/>
</dbReference>
<dbReference type="UniPathway" id="UPA00034">
    <property type="reaction ID" value="UER00017"/>
</dbReference>
<evidence type="ECO:0000256" key="5">
    <source>
        <dbReference type="ARBA" id="ARBA00022490"/>
    </source>
</evidence>
<keyword evidence="7 12" id="KW-0220">Diaminopimelate biosynthesis</keyword>
<evidence type="ECO:0000256" key="2">
    <source>
        <dbReference type="ARBA" id="ARBA00005120"/>
    </source>
</evidence>
<comment type="pathway">
    <text evidence="2 12">Amino-acid biosynthesis; L-lysine biosynthesis via DAP pathway; (S)-tetrahydrodipicolinate from L-aspartate: step 3/4.</text>
</comment>
<evidence type="ECO:0000256" key="3">
    <source>
        <dbReference type="ARBA" id="ARBA00007592"/>
    </source>
</evidence>
<dbReference type="OrthoDB" id="9778880at2"/>
<sequence length="309" mass="33487">MEKVTRDPNSPGLSGLWLPLITPFLEGALDEASTRRLVAHYLEEPVDGLILAATTGEGLTLEKAEVERLVAVSAETIAEKGRDLPLYLGLSGSDTRKLVKALARTADWPIVGYLIACPYYSRPSQAGLFQHFTALAEGSSKPIMIYNIPYRTGVNLENETLLRLAEHPNIVGLKDCCADASQSFELLRDRPEGFAVLTGEDALYYSALVQGADGGILASGHVMTADFAGIRTRLLQGDQPAALRAWQQLSPIPRLLFSEPSPAAAKHWLWRSGLIASPEVRLPITPATEVLARQIDREIAQSVPSGLIP</sequence>
<keyword evidence="6 12" id="KW-0028">Amino-acid biosynthesis</keyword>
<dbReference type="AlphaFoldDB" id="A0A545U0U3"/>
<keyword evidence="9 12" id="KW-0456">Lyase</keyword>
<proteinExistence type="inferred from homology"/>
<comment type="caution">
    <text evidence="12">Was originally thought to be a dihydrodipicolinate synthase (DHDPS), catalyzing the condensation of (S)-aspartate-beta-semialdehyde [(S)-ASA] and pyruvate to dihydrodipicolinate (DHDP). However, it was shown in E.coli that the product of the enzymatic reaction is not dihydrodipicolinate but in fact (4S)-4-hydroxy-2,3,4,5-tetrahydro-(2S)-dipicolinic acid (HTPA), and that the consecutive dehydration reaction leading to DHDP is not spontaneous but catalyzed by DapB.</text>
</comment>
<dbReference type="GO" id="GO:0019877">
    <property type="term" value="P:diaminopimelate biosynthetic process"/>
    <property type="evidence" value="ECO:0007669"/>
    <property type="project" value="UniProtKB-UniRule"/>
</dbReference>
<dbReference type="PANTHER" id="PTHR12128:SF66">
    <property type="entry name" value="4-HYDROXY-2-OXOGLUTARATE ALDOLASE, MITOCHONDRIAL"/>
    <property type="match status" value="1"/>
</dbReference>
<dbReference type="NCBIfam" id="TIGR00674">
    <property type="entry name" value="dapA"/>
    <property type="match status" value="1"/>
</dbReference>
<feature type="active site" description="Proton donor/acceptor" evidence="12 14">
    <location>
        <position position="146"/>
    </location>
</feature>
<evidence type="ECO:0000256" key="8">
    <source>
        <dbReference type="ARBA" id="ARBA00023154"/>
    </source>
</evidence>
<dbReference type="GO" id="GO:0005829">
    <property type="term" value="C:cytosol"/>
    <property type="evidence" value="ECO:0007669"/>
    <property type="project" value="TreeGrafter"/>
</dbReference>
<evidence type="ECO:0000256" key="12">
    <source>
        <dbReference type="HAMAP-Rule" id="MF_00418"/>
    </source>
</evidence>
<evidence type="ECO:0000256" key="10">
    <source>
        <dbReference type="ARBA" id="ARBA00023270"/>
    </source>
</evidence>
<dbReference type="PRINTS" id="PR00146">
    <property type="entry name" value="DHPICSNTHASE"/>
</dbReference>
<comment type="function">
    <text evidence="1 12">Catalyzes the condensation of (S)-aspartate-beta-semialdehyde [(S)-ASA] and pyruvate to 4-hydroxy-tetrahydrodipicolinate (HTPA).</text>
</comment>
<evidence type="ECO:0000256" key="7">
    <source>
        <dbReference type="ARBA" id="ARBA00022915"/>
    </source>
</evidence>
<organism evidence="16 17">
    <name type="scientific">Denitrobaculum tricleocarpae</name>
    <dbReference type="NCBI Taxonomy" id="2591009"/>
    <lineage>
        <taxon>Bacteria</taxon>
        <taxon>Pseudomonadati</taxon>
        <taxon>Pseudomonadota</taxon>
        <taxon>Alphaproteobacteria</taxon>
        <taxon>Rhodospirillales</taxon>
        <taxon>Rhodospirillaceae</taxon>
        <taxon>Denitrobaculum</taxon>
    </lineage>
</organism>
<dbReference type="InterPro" id="IPR002220">
    <property type="entry name" value="DapA-like"/>
</dbReference>
<evidence type="ECO:0000313" key="17">
    <source>
        <dbReference type="Proteomes" id="UP000315252"/>
    </source>
</evidence>
<dbReference type="InterPro" id="IPR013785">
    <property type="entry name" value="Aldolase_TIM"/>
</dbReference>
<evidence type="ECO:0000256" key="6">
    <source>
        <dbReference type="ARBA" id="ARBA00022605"/>
    </source>
</evidence>
<keyword evidence="17" id="KW-1185">Reference proteome</keyword>
<evidence type="ECO:0000256" key="13">
    <source>
        <dbReference type="PIRNR" id="PIRNR001365"/>
    </source>
</evidence>
<keyword evidence="8 12" id="KW-0457">Lysine biosynthesis</keyword>
<dbReference type="InterPro" id="IPR005263">
    <property type="entry name" value="DapA"/>
</dbReference>
<gene>
    <name evidence="12" type="primary">dapA</name>
    <name evidence="16" type="ORF">FKG95_00400</name>
</gene>
<feature type="site" description="Part of a proton relay during catalysis" evidence="12">
    <location>
        <position position="54"/>
    </location>
</feature>
<comment type="similarity">
    <text evidence="3 12 13">Belongs to the DapA family.</text>
</comment>
<dbReference type="Proteomes" id="UP000315252">
    <property type="component" value="Unassembled WGS sequence"/>
</dbReference>
<feature type="site" description="Part of a proton relay during catalysis" evidence="12">
    <location>
        <position position="120"/>
    </location>
</feature>
<comment type="caution">
    <text evidence="16">The sequence shown here is derived from an EMBL/GenBank/DDBJ whole genome shotgun (WGS) entry which is preliminary data.</text>
</comment>
<dbReference type="EMBL" id="VHSH01000001">
    <property type="protein sequence ID" value="TQV83101.1"/>
    <property type="molecule type" value="Genomic_DNA"/>
</dbReference>
<comment type="catalytic activity">
    <reaction evidence="11 12">
        <text>L-aspartate 4-semialdehyde + pyruvate = (2S,4S)-4-hydroxy-2,3,4,5-tetrahydrodipicolinate + H2O + H(+)</text>
        <dbReference type="Rhea" id="RHEA:34171"/>
        <dbReference type="ChEBI" id="CHEBI:15361"/>
        <dbReference type="ChEBI" id="CHEBI:15377"/>
        <dbReference type="ChEBI" id="CHEBI:15378"/>
        <dbReference type="ChEBI" id="CHEBI:67139"/>
        <dbReference type="ChEBI" id="CHEBI:537519"/>
        <dbReference type="EC" id="4.3.3.7"/>
    </reaction>
</comment>
<comment type="subunit">
    <text evidence="12">Homotetramer; dimer of dimers.</text>
</comment>
<evidence type="ECO:0000256" key="4">
    <source>
        <dbReference type="ARBA" id="ARBA00012086"/>
    </source>
</evidence>
<comment type="subcellular location">
    <subcellularLocation>
        <location evidence="12">Cytoplasm</location>
    </subcellularLocation>
</comment>
<evidence type="ECO:0000256" key="1">
    <source>
        <dbReference type="ARBA" id="ARBA00003294"/>
    </source>
</evidence>
<keyword evidence="5 12" id="KW-0963">Cytoplasm</keyword>
<dbReference type="GO" id="GO:0009089">
    <property type="term" value="P:lysine biosynthetic process via diaminopimelate"/>
    <property type="evidence" value="ECO:0007669"/>
    <property type="project" value="UniProtKB-UniRule"/>
</dbReference>
<name>A0A545U0U3_9PROT</name>
<evidence type="ECO:0000256" key="9">
    <source>
        <dbReference type="ARBA" id="ARBA00023239"/>
    </source>
</evidence>
<dbReference type="HAMAP" id="MF_00418">
    <property type="entry name" value="DapA"/>
    <property type="match status" value="1"/>
</dbReference>